<dbReference type="GO" id="GO:0005829">
    <property type="term" value="C:cytosol"/>
    <property type="evidence" value="ECO:0007669"/>
    <property type="project" value="TreeGrafter"/>
</dbReference>
<dbReference type="PANTHER" id="PTHR30231">
    <property type="entry name" value="DNA POLYMERASE III SUBUNIT EPSILON"/>
    <property type="match status" value="1"/>
</dbReference>
<feature type="domain" description="Exonuclease" evidence="3">
    <location>
        <begin position="45"/>
        <end position="211"/>
    </location>
</feature>
<dbReference type="InterPro" id="IPR036397">
    <property type="entry name" value="RNaseH_sf"/>
</dbReference>
<sequence length="307" mass="33733">MAAATSEHFETLAQRVDAHPDYRVLRRLVPRLDFGTPAPAADVARLLILDTETTGLNHARDKIMELALLRVDVDRATGQPVGPVQVYDGLEDPGQPIPAEVQAITGIDDAMVQGQRLDEARIAELLAGVDLIVAHNAGFDRPFVEARLPDFAAKAWACSFADIDWKAEGRGSSKLESLAFGLGLFYDAHRAEMDCHALLAVLQADLPASRHTGLARLLASAPTLRYRLQATGAPFEAKDLLKDRGYRWDAAQKVWHTRLDDAALLEAEAAWLKEQVYGQRAARVQVETLDALVRYSGRPGLVDQRML</sequence>
<evidence type="ECO:0000256" key="1">
    <source>
        <dbReference type="ARBA" id="ARBA00025483"/>
    </source>
</evidence>
<dbReference type="GO" id="GO:0008408">
    <property type="term" value="F:3'-5' exonuclease activity"/>
    <property type="evidence" value="ECO:0007669"/>
    <property type="project" value="TreeGrafter"/>
</dbReference>
<organism evidence="4 5">
    <name type="scientific">Rhodoferax koreensis</name>
    <dbReference type="NCBI Taxonomy" id="1842727"/>
    <lineage>
        <taxon>Bacteria</taxon>
        <taxon>Pseudomonadati</taxon>
        <taxon>Pseudomonadota</taxon>
        <taxon>Betaproteobacteria</taxon>
        <taxon>Burkholderiales</taxon>
        <taxon>Comamonadaceae</taxon>
        <taxon>Rhodoferax</taxon>
    </lineage>
</organism>
<dbReference type="InterPro" id="IPR012337">
    <property type="entry name" value="RNaseH-like_sf"/>
</dbReference>
<evidence type="ECO:0000259" key="3">
    <source>
        <dbReference type="SMART" id="SM00479"/>
    </source>
</evidence>
<dbReference type="KEGG" id="rhy:RD110_16950"/>
<dbReference type="SUPFAM" id="SSF53098">
    <property type="entry name" value="Ribonuclease H-like"/>
    <property type="match status" value="1"/>
</dbReference>
<comment type="function">
    <text evidence="1">DNA polymerase III is a complex, multichain enzyme responsible for most of the replicative synthesis in bacteria. The epsilon subunit contain the editing function and is a proofreading 3'-5' exonuclease.</text>
</comment>
<dbReference type="PANTHER" id="PTHR30231:SF37">
    <property type="entry name" value="EXODEOXYRIBONUCLEASE 10"/>
    <property type="match status" value="1"/>
</dbReference>
<evidence type="ECO:0000313" key="5">
    <source>
        <dbReference type="Proteomes" id="UP000186609"/>
    </source>
</evidence>
<evidence type="ECO:0000313" key="4">
    <source>
        <dbReference type="EMBL" id="APW40758.1"/>
    </source>
</evidence>
<dbReference type="STRING" id="1842727.RD110_16950"/>
<dbReference type="NCBIfam" id="NF006615">
    <property type="entry name" value="PRK09182.1"/>
    <property type="match status" value="1"/>
</dbReference>
<dbReference type="SMART" id="SM00479">
    <property type="entry name" value="EXOIII"/>
    <property type="match status" value="1"/>
</dbReference>
<proteinExistence type="predicted"/>
<dbReference type="EMBL" id="CP019236">
    <property type="protein sequence ID" value="APW40758.1"/>
    <property type="molecule type" value="Genomic_DNA"/>
</dbReference>
<dbReference type="Proteomes" id="UP000186609">
    <property type="component" value="Chromosome"/>
</dbReference>
<dbReference type="AlphaFoldDB" id="A0A1P8K436"/>
<dbReference type="CDD" id="cd06127">
    <property type="entry name" value="DEDDh"/>
    <property type="match status" value="1"/>
</dbReference>
<comment type="subunit">
    <text evidence="2">DNA polymerase III contains a core (composed of alpha, epsilon and theta chains) that associates with a tau subunit. This core dimerizes to form the POLIII' complex. PolIII' associates with the gamma complex (composed of gamma, delta, delta', psi and chi chains) and with the beta chain to form the complete DNA polymerase III complex.</text>
</comment>
<protein>
    <submittedName>
        <fullName evidence="4">DNA polymerase III subunit epsilon</fullName>
    </submittedName>
</protein>
<dbReference type="GO" id="GO:0003676">
    <property type="term" value="F:nucleic acid binding"/>
    <property type="evidence" value="ECO:0007669"/>
    <property type="project" value="InterPro"/>
</dbReference>
<gene>
    <name evidence="4" type="ORF">RD110_16950</name>
</gene>
<dbReference type="FunFam" id="3.30.420.10:FF:000045">
    <property type="entry name" value="3'-5' exonuclease DinG"/>
    <property type="match status" value="1"/>
</dbReference>
<reference evidence="4 5" key="1">
    <citation type="submission" date="2017-01" db="EMBL/GenBank/DDBJ databases">
        <authorList>
            <person name="Mah S.A."/>
            <person name="Swanson W.J."/>
            <person name="Moy G.W."/>
            <person name="Vacquier V.D."/>
        </authorList>
    </citation>
    <scope>NUCLEOTIDE SEQUENCE [LARGE SCALE GENOMIC DNA]</scope>
    <source>
        <strain evidence="4 5">DCY110</strain>
    </source>
</reference>
<dbReference type="InterPro" id="IPR013520">
    <property type="entry name" value="Ribonucl_H"/>
</dbReference>
<accession>A0A1P8K436</accession>
<keyword evidence="5" id="KW-1185">Reference proteome</keyword>
<name>A0A1P8K436_9BURK</name>
<dbReference type="Pfam" id="PF00929">
    <property type="entry name" value="RNase_T"/>
    <property type="match status" value="1"/>
</dbReference>
<dbReference type="Gene3D" id="3.30.420.10">
    <property type="entry name" value="Ribonuclease H-like superfamily/Ribonuclease H"/>
    <property type="match status" value="1"/>
</dbReference>
<dbReference type="GO" id="GO:0045004">
    <property type="term" value="P:DNA replication proofreading"/>
    <property type="evidence" value="ECO:0007669"/>
    <property type="project" value="TreeGrafter"/>
</dbReference>
<evidence type="ECO:0000256" key="2">
    <source>
        <dbReference type="ARBA" id="ARBA00026073"/>
    </source>
</evidence>